<evidence type="ECO:0000313" key="3">
    <source>
        <dbReference type="Proteomes" id="UP000184339"/>
    </source>
</evidence>
<protein>
    <submittedName>
        <fullName evidence="2">Uncharacterized protein</fullName>
    </submittedName>
</protein>
<dbReference type="OrthoDB" id="8704084at2"/>
<reference evidence="3" key="1">
    <citation type="submission" date="2016-11" db="EMBL/GenBank/DDBJ databases">
        <authorList>
            <person name="Varghese N."/>
            <person name="Submissions S."/>
        </authorList>
    </citation>
    <scope>NUCLEOTIDE SEQUENCE [LARGE SCALE GENOMIC DNA]</scope>
    <source>
        <strain evidence="3">Sac-22</strain>
    </source>
</reference>
<sequence length="113" mass="12070">MQASTKAALISALIFPGLGHLALQPRRGKRGLLFLAPAAVAVFYLIGSVLRLTDQLLAELNNGKLPFDPIAITERIHASGIDNPLTNLASLVCLLCWAGAIADALWLGRRTQN</sequence>
<keyword evidence="1" id="KW-1133">Transmembrane helix</keyword>
<evidence type="ECO:0000256" key="1">
    <source>
        <dbReference type="SAM" id="Phobius"/>
    </source>
</evidence>
<feature type="transmembrane region" description="Helical" evidence="1">
    <location>
        <begin position="32"/>
        <end position="52"/>
    </location>
</feature>
<accession>A0A1M7P539</accession>
<dbReference type="Proteomes" id="UP000184339">
    <property type="component" value="Unassembled WGS sequence"/>
</dbReference>
<name>A0A1M7P539_9BURK</name>
<feature type="transmembrane region" description="Helical" evidence="1">
    <location>
        <begin position="88"/>
        <end position="107"/>
    </location>
</feature>
<dbReference type="STRING" id="551987.SAMN05192549_104419"/>
<gene>
    <name evidence="2" type="ORF">SAMN05192549_104419</name>
</gene>
<dbReference type="RefSeq" id="WP_072784400.1">
    <property type="nucleotide sequence ID" value="NZ_FRCX01000004.1"/>
</dbReference>
<evidence type="ECO:0000313" key="2">
    <source>
        <dbReference type="EMBL" id="SHN11717.1"/>
    </source>
</evidence>
<proteinExistence type="predicted"/>
<dbReference type="EMBL" id="FRCX01000004">
    <property type="protein sequence ID" value="SHN11717.1"/>
    <property type="molecule type" value="Genomic_DNA"/>
</dbReference>
<keyword evidence="1" id="KW-0472">Membrane</keyword>
<keyword evidence="1" id="KW-0812">Transmembrane</keyword>
<dbReference type="AlphaFoldDB" id="A0A1M7P539"/>
<keyword evidence="3" id="KW-1185">Reference proteome</keyword>
<organism evidence="2 3">
    <name type="scientific">Duganella sacchari</name>
    <dbReference type="NCBI Taxonomy" id="551987"/>
    <lineage>
        <taxon>Bacteria</taxon>
        <taxon>Pseudomonadati</taxon>
        <taxon>Pseudomonadota</taxon>
        <taxon>Betaproteobacteria</taxon>
        <taxon>Burkholderiales</taxon>
        <taxon>Oxalobacteraceae</taxon>
        <taxon>Telluria group</taxon>
        <taxon>Duganella</taxon>
    </lineage>
</organism>